<keyword evidence="1" id="KW-1133">Transmembrane helix</keyword>
<reference evidence="2" key="1">
    <citation type="journal article" date="1991" name="Plant Cell Physiol.">
        <title>Structural analysis and expression during dark-light transitions of a gene for cytochrome f in Chlamydomonas reinhardtii.</title>
        <authorList>
            <person name="Matsumoto T."/>
            <person name="Matsuo M."/>
            <person name="Matsuda Y."/>
        </authorList>
    </citation>
    <scope>NUCLEOTIDE SEQUENCE</scope>
    <source>
        <strain evidence="2">Cw-15</strain>
    </source>
</reference>
<feature type="transmembrane region" description="Helical" evidence="1">
    <location>
        <begin position="6"/>
        <end position="27"/>
    </location>
</feature>
<dbReference type="EMBL" id="D01036">
    <property type="protein sequence ID" value="BAA00842.1"/>
    <property type="molecule type" value="Genomic_DNA"/>
</dbReference>
<keyword evidence="2" id="KW-0150">Chloroplast</keyword>
<evidence type="ECO:0000256" key="1">
    <source>
        <dbReference type="SAM" id="Phobius"/>
    </source>
</evidence>
<name>Q33370_CHLRE</name>
<keyword evidence="2" id="KW-0934">Plastid</keyword>
<sequence length="35" mass="4050">MLTFSARINLLRLLSCTFLVPVWVGVYPRKNSILK</sequence>
<evidence type="ECO:0000313" key="2">
    <source>
        <dbReference type="EMBL" id="BAA00842.1"/>
    </source>
</evidence>
<proteinExistence type="predicted"/>
<geneLocation type="chloroplast" evidence="2"/>
<organism evidence="2">
    <name type="scientific">Chlamydomonas reinhardtii</name>
    <name type="common">Chlamydomonas smithii</name>
    <dbReference type="NCBI Taxonomy" id="3055"/>
    <lineage>
        <taxon>Eukaryota</taxon>
        <taxon>Viridiplantae</taxon>
        <taxon>Chlorophyta</taxon>
        <taxon>core chlorophytes</taxon>
        <taxon>Chlorophyceae</taxon>
        <taxon>CS clade</taxon>
        <taxon>Chlamydomonadales</taxon>
        <taxon>Chlamydomonadaceae</taxon>
        <taxon>Chlamydomonas</taxon>
    </lineage>
</organism>
<accession>Q33370</accession>
<dbReference type="AlphaFoldDB" id="Q33370"/>
<keyword evidence="1" id="KW-0812">Transmembrane</keyword>
<dbReference type="PIR" id="JQ2236">
    <property type="entry name" value="JQ2236"/>
</dbReference>
<keyword evidence="1" id="KW-0472">Membrane</keyword>
<protein>
    <submittedName>
        <fullName evidence="2">ORF35</fullName>
    </submittedName>
</protein>